<evidence type="ECO:0000256" key="3">
    <source>
        <dbReference type="ARBA" id="ARBA00022989"/>
    </source>
</evidence>
<dbReference type="PROSITE" id="PS50262">
    <property type="entry name" value="G_PROTEIN_RECEP_F1_2"/>
    <property type="match status" value="1"/>
</dbReference>
<feature type="transmembrane region" description="Helical" evidence="7">
    <location>
        <begin position="66"/>
        <end position="88"/>
    </location>
</feature>
<feature type="compositionally biased region" description="Basic and acidic residues" evidence="6">
    <location>
        <begin position="264"/>
        <end position="279"/>
    </location>
</feature>
<organism evidence="9 10">
    <name type="scientific">Elysia chlorotica</name>
    <name type="common">Eastern emerald elysia</name>
    <name type="synonym">Sea slug</name>
    <dbReference type="NCBI Taxonomy" id="188477"/>
    <lineage>
        <taxon>Eukaryota</taxon>
        <taxon>Metazoa</taxon>
        <taxon>Spiralia</taxon>
        <taxon>Lophotrochozoa</taxon>
        <taxon>Mollusca</taxon>
        <taxon>Gastropoda</taxon>
        <taxon>Heterobranchia</taxon>
        <taxon>Euthyneura</taxon>
        <taxon>Panpulmonata</taxon>
        <taxon>Sacoglossa</taxon>
        <taxon>Placobranchoidea</taxon>
        <taxon>Plakobranchidae</taxon>
        <taxon>Elysia</taxon>
    </lineage>
</organism>
<feature type="region of interest" description="Disordered" evidence="6">
    <location>
        <begin position="264"/>
        <end position="291"/>
    </location>
</feature>
<comment type="caution">
    <text evidence="9">The sequence shown here is derived from an EMBL/GenBank/DDBJ whole genome shotgun (WGS) entry which is preliminary data.</text>
</comment>
<dbReference type="InterPro" id="IPR000276">
    <property type="entry name" value="GPCR_Rhodpsn"/>
</dbReference>
<evidence type="ECO:0000256" key="5">
    <source>
        <dbReference type="RuleBase" id="RU000688"/>
    </source>
</evidence>
<dbReference type="Gene3D" id="1.20.1070.10">
    <property type="entry name" value="Rhodopsin 7-helix transmembrane proteins"/>
    <property type="match status" value="1"/>
</dbReference>
<feature type="transmembrane region" description="Helical" evidence="7">
    <location>
        <begin position="95"/>
        <end position="116"/>
    </location>
</feature>
<evidence type="ECO:0000256" key="6">
    <source>
        <dbReference type="SAM" id="MobiDB-lite"/>
    </source>
</evidence>
<feature type="transmembrane region" description="Helical" evidence="7">
    <location>
        <begin position="136"/>
        <end position="153"/>
    </location>
</feature>
<comment type="similarity">
    <text evidence="5">Belongs to the G-protein coupled receptor 1 family.</text>
</comment>
<evidence type="ECO:0000313" key="9">
    <source>
        <dbReference type="EMBL" id="RUS84725.1"/>
    </source>
</evidence>
<reference evidence="9 10" key="1">
    <citation type="submission" date="2019-01" db="EMBL/GenBank/DDBJ databases">
        <title>A draft genome assembly of the solar-powered sea slug Elysia chlorotica.</title>
        <authorList>
            <person name="Cai H."/>
            <person name="Li Q."/>
            <person name="Fang X."/>
            <person name="Li J."/>
            <person name="Curtis N.E."/>
            <person name="Altenburger A."/>
            <person name="Shibata T."/>
            <person name="Feng M."/>
            <person name="Maeda T."/>
            <person name="Schwartz J.A."/>
            <person name="Shigenobu S."/>
            <person name="Lundholm N."/>
            <person name="Nishiyama T."/>
            <person name="Yang H."/>
            <person name="Hasebe M."/>
            <person name="Li S."/>
            <person name="Pierce S.K."/>
            <person name="Wang J."/>
        </authorList>
    </citation>
    <scope>NUCLEOTIDE SEQUENCE [LARGE SCALE GENOMIC DNA]</scope>
    <source>
        <strain evidence="9">EC2010</strain>
        <tissue evidence="9">Whole organism of an adult</tissue>
    </source>
</reference>
<dbReference type="PRINTS" id="PR00237">
    <property type="entry name" value="GPCRRHODOPSN"/>
</dbReference>
<evidence type="ECO:0000259" key="8">
    <source>
        <dbReference type="PROSITE" id="PS50262"/>
    </source>
</evidence>
<gene>
    <name evidence="9" type="ORF">EGW08_007512</name>
</gene>
<keyword evidence="3 7" id="KW-1133">Transmembrane helix</keyword>
<keyword evidence="5" id="KW-0675">Receptor</keyword>
<dbReference type="Pfam" id="PF00001">
    <property type="entry name" value="7tm_1"/>
    <property type="match status" value="1"/>
</dbReference>
<keyword evidence="2 5" id="KW-0812">Transmembrane</keyword>
<keyword evidence="10" id="KW-1185">Reference proteome</keyword>
<dbReference type="STRING" id="188477.A0A433TT41"/>
<feature type="compositionally biased region" description="Polar residues" evidence="6">
    <location>
        <begin position="282"/>
        <end position="291"/>
    </location>
</feature>
<keyword evidence="5" id="KW-0297">G-protein coupled receptor</keyword>
<dbReference type="PANTHER" id="PTHR46641">
    <property type="entry name" value="FMRFAMIDE RECEPTOR-RELATED"/>
    <property type="match status" value="1"/>
</dbReference>
<keyword evidence="5" id="KW-0807">Transducer</keyword>
<evidence type="ECO:0000256" key="7">
    <source>
        <dbReference type="SAM" id="Phobius"/>
    </source>
</evidence>
<dbReference type="EMBL" id="RQTK01000195">
    <property type="protein sequence ID" value="RUS84725.1"/>
    <property type="molecule type" value="Genomic_DNA"/>
</dbReference>
<dbReference type="InterPro" id="IPR052954">
    <property type="entry name" value="GPCR-Ligand_Int"/>
</dbReference>
<dbReference type="OrthoDB" id="6147837at2759"/>
<feature type="domain" description="G-protein coupled receptors family 1 profile" evidence="8">
    <location>
        <begin position="78"/>
        <end position="372"/>
    </location>
</feature>
<sequence>MANLSHETTTINNIGIINPGFSGGSNVFGTFDISDHGDNDLLGSLKKYNNREILRLQEAATDIGKYYLIVLFTIGVPCNALTVATIVSMQALTPATFYVALLAVFDGCALIVKLIGNQISLASTASIFYCNVLDPLSSYFTITANWVLVLICLERFVSVCYPLQKAYIFTKRRSYISAAILAGFTFVFIMTHQGVMRTTGKEGCITRPRYSSYYNNEWIYISACLYLFIPFVIIVCFTACIIYGLRKSRKHHVSLMRKNDEEEEMKVLEDGARSSEGHGKTSRSMSTPVTPTAAHNQKMLKDTERVERTITLMLVAAGGIFLLLSLPLAVYYIIRGLNRRDEYSVESARWTLYRYIAFVFFDSSHAVNFFVYFFTAKRFRTQMLRVVTGRASCWGRRISQRGRKPGSSGYQQKLRLTSKSSTSCSTATTGVLASPSGPRKSTVYFPPTSE</sequence>
<evidence type="ECO:0000256" key="2">
    <source>
        <dbReference type="ARBA" id="ARBA00022692"/>
    </source>
</evidence>
<feature type="transmembrane region" description="Helical" evidence="7">
    <location>
        <begin position="354"/>
        <end position="375"/>
    </location>
</feature>
<dbReference type="AlphaFoldDB" id="A0A433TT41"/>
<feature type="transmembrane region" description="Helical" evidence="7">
    <location>
        <begin position="309"/>
        <end position="334"/>
    </location>
</feature>
<keyword evidence="4 7" id="KW-0472">Membrane</keyword>
<protein>
    <recommendedName>
        <fullName evidence="8">G-protein coupled receptors family 1 profile domain-containing protein</fullName>
    </recommendedName>
</protein>
<feature type="transmembrane region" description="Helical" evidence="7">
    <location>
        <begin position="174"/>
        <end position="191"/>
    </location>
</feature>
<comment type="subcellular location">
    <subcellularLocation>
        <location evidence="1">Membrane</location>
    </subcellularLocation>
</comment>
<evidence type="ECO:0000256" key="1">
    <source>
        <dbReference type="ARBA" id="ARBA00004370"/>
    </source>
</evidence>
<dbReference type="PROSITE" id="PS00237">
    <property type="entry name" value="G_PROTEIN_RECEP_F1_1"/>
    <property type="match status" value="1"/>
</dbReference>
<feature type="region of interest" description="Disordered" evidence="6">
    <location>
        <begin position="399"/>
        <end position="450"/>
    </location>
</feature>
<dbReference type="InterPro" id="IPR017452">
    <property type="entry name" value="GPCR_Rhodpsn_7TM"/>
</dbReference>
<evidence type="ECO:0000256" key="4">
    <source>
        <dbReference type="ARBA" id="ARBA00023136"/>
    </source>
</evidence>
<evidence type="ECO:0000313" key="10">
    <source>
        <dbReference type="Proteomes" id="UP000271974"/>
    </source>
</evidence>
<name>A0A433TT41_ELYCH</name>
<accession>A0A433TT41</accession>
<dbReference type="PANTHER" id="PTHR46641:SF2">
    <property type="entry name" value="FMRFAMIDE RECEPTOR"/>
    <property type="match status" value="1"/>
</dbReference>
<feature type="compositionally biased region" description="Low complexity" evidence="6">
    <location>
        <begin position="417"/>
        <end position="429"/>
    </location>
</feature>
<feature type="transmembrane region" description="Helical" evidence="7">
    <location>
        <begin position="218"/>
        <end position="245"/>
    </location>
</feature>
<dbReference type="Proteomes" id="UP000271974">
    <property type="component" value="Unassembled WGS sequence"/>
</dbReference>
<proteinExistence type="inferred from homology"/>
<dbReference type="SUPFAM" id="SSF81321">
    <property type="entry name" value="Family A G protein-coupled receptor-like"/>
    <property type="match status" value="1"/>
</dbReference>
<dbReference type="GO" id="GO:0004930">
    <property type="term" value="F:G protein-coupled receptor activity"/>
    <property type="evidence" value="ECO:0007669"/>
    <property type="project" value="UniProtKB-KW"/>
</dbReference>
<dbReference type="GO" id="GO:0016020">
    <property type="term" value="C:membrane"/>
    <property type="evidence" value="ECO:0007669"/>
    <property type="project" value="UniProtKB-SubCell"/>
</dbReference>